<dbReference type="RefSeq" id="WP_136826254.1">
    <property type="nucleotide sequence ID" value="NZ_SWBP01000003.1"/>
</dbReference>
<comment type="caution">
    <text evidence="5">The sequence shown here is derived from an EMBL/GenBank/DDBJ whole genome shotgun (WGS) entry which is preliminary data.</text>
</comment>
<dbReference type="InterPro" id="IPR015914">
    <property type="entry name" value="PAPs_N"/>
</dbReference>
<feature type="signal peptide" evidence="2">
    <location>
        <begin position="1"/>
        <end position="19"/>
    </location>
</feature>
<dbReference type="GO" id="GO:0046872">
    <property type="term" value="F:metal ion binding"/>
    <property type="evidence" value="ECO:0007669"/>
    <property type="project" value="InterPro"/>
</dbReference>
<evidence type="ECO:0000259" key="3">
    <source>
        <dbReference type="Pfam" id="PF00149"/>
    </source>
</evidence>
<dbReference type="EMBL" id="SWBP01000003">
    <property type="protein sequence ID" value="TKB97679.1"/>
    <property type="molecule type" value="Genomic_DNA"/>
</dbReference>
<dbReference type="Pfam" id="PF00149">
    <property type="entry name" value="Metallophos"/>
    <property type="match status" value="1"/>
</dbReference>
<dbReference type="InterPro" id="IPR004843">
    <property type="entry name" value="Calcineurin-like_PHP"/>
</dbReference>
<organism evidence="5 6">
    <name type="scientific">Pedobacter cryophilus</name>
    <dbReference type="NCBI Taxonomy" id="2571271"/>
    <lineage>
        <taxon>Bacteria</taxon>
        <taxon>Pseudomonadati</taxon>
        <taxon>Bacteroidota</taxon>
        <taxon>Sphingobacteriia</taxon>
        <taxon>Sphingobacteriales</taxon>
        <taxon>Sphingobacteriaceae</taxon>
        <taxon>Pedobacter</taxon>
    </lineage>
</organism>
<evidence type="ECO:0000256" key="1">
    <source>
        <dbReference type="ARBA" id="ARBA00022729"/>
    </source>
</evidence>
<dbReference type="InterPro" id="IPR029052">
    <property type="entry name" value="Metallo-depent_PP-like"/>
</dbReference>
<reference evidence="5 6" key="1">
    <citation type="submission" date="2019-04" db="EMBL/GenBank/DDBJ databases">
        <title>Pedobacter sp. AR-3-17 sp. nov., isolated from Arctic soil.</title>
        <authorList>
            <person name="Dahal R.H."/>
            <person name="Kim D.-U."/>
        </authorList>
    </citation>
    <scope>NUCLEOTIDE SEQUENCE [LARGE SCALE GENOMIC DNA]</scope>
    <source>
        <strain evidence="5 6">AR-3-17</strain>
    </source>
</reference>
<dbReference type="SUPFAM" id="SSF56300">
    <property type="entry name" value="Metallo-dependent phosphatases"/>
    <property type="match status" value="1"/>
</dbReference>
<dbReference type="AlphaFoldDB" id="A0A4U1BYL6"/>
<keyword evidence="6" id="KW-1185">Reference proteome</keyword>
<gene>
    <name evidence="5" type="ORF">FA046_09945</name>
</gene>
<evidence type="ECO:0000313" key="5">
    <source>
        <dbReference type="EMBL" id="TKB97679.1"/>
    </source>
</evidence>
<evidence type="ECO:0000259" key="4">
    <source>
        <dbReference type="Pfam" id="PF16656"/>
    </source>
</evidence>
<evidence type="ECO:0000313" key="6">
    <source>
        <dbReference type="Proteomes" id="UP000308181"/>
    </source>
</evidence>
<feature type="domain" description="Purple acid phosphatase N-terminal" evidence="4">
    <location>
        <begin position="45"/>
        <end position="109"/>
    </location>
</feature>
<dbReference type="Gene3D" id="2.60.40.380">
    <property type="entry name" value="Purple acid phosphatase-like, N-terminal"/>
    <property type="match status" value="1"/>
</dbReference>
<keyword evidence="1 2" id="KW-0732">Signal</keyword>
<dbReference type="GO" id="GO:0003993">
    <property type="term" value="F:acid phosphatase activity"/>
    <property type="evidence" value="ECO:0007669"/>
    <property type="project" value="InterPro"/>
</dbReference>
<dbReference type="PANTHER" id="PTHR45867:SF3">
    <property type="entry name" value="ACID PHOSPHATASE TYPE 7"/>
    <property type="match status" value="1"/>
</dbReference>
<feature type="domain" description="Calcineurin-like phosphoesterase" evidence="3">
    <location>
        <begin position="136"/>
        <end position="347"/>
    </location>
</feature>
<evidence type="ECO:0000256" key="2">
    <source>
        <dbReference type="SAM" id="SignalP"/>
    </source>
</evidence>
<dbReference type="SUPFAM" id="SSF49363">
    <property type="entry name" value="Purple acid phosphatase, N-terminal domain"/>
    <property type="match status" value="1"/>
</dbReference>
<dbReference type="InterPro" id="IPR008963">
    <property type="entry name" value="Purple_acid_Pase-like_N"/>
</dbReference>
<dbReference type="PANTHER" id="PTHR45867">
    <property type="entry name" value="PURPLE ACID PHOSPHATASE"/>
    <property type="match status" value="1"/>
</dbReference>
<accession>A0A4U1BYL6</accession>
<dbReference type="Pfam" id="PF16656">
    <property type="entry name" value="Pur_ac_phosph_N"/>
    <property type="match status" value="1"/>
</dbReference>
<name>A0A4U1BYL6_9SPHI</name>
<feature type="chain" id="PRO_5020712449" evidence="2">
    <location>
        <begin position="20"/>
        <end position="475"/>
    </location>
</feature>
<dbReference type="Proteomes" id="UP000308181">
    <property type="component" value="Unassembled WGS sequence"/>
</dbReference>
<dbReference type="Gene3D" id="3.60.21.10">
    <property type="match status" value="1"/>
</dbReference>
<sequence>MKHIKSIIVILFFPLLCLAQENATAPKPKRKQLMGVQPELLRAPYLQMGGPTTMSIRWRTNVYDRSRVKYGLNPNQLNFIKDDSTLVSEHEIKLSGLKPMTKYYYSIGGIADTILQGNADNYFYTLPENDSEELIRVAGFGDCGNNSPNQILVRDQVEKYIKSNPLNAWILMGDNAYSDGTDAEFQAKFFNIYKNDLLKHYPLYPVPGNHDYHDFASASAKDQNKMAYYQNFTVPINGELGGVPSGTESYFSYDIGNVHFLALDSYGPDNKGMYMYDQMGEQTAWVIKDLKVNKKKWVVAYWHHPPYTKGSHDSDTETLLVKIRENFLKNIEEYGVDLVLNGHSHVYERTKLISGYFGKEADFDAKKHEISSSTAKYDGSKNSSPYLKTATNNKGTVYVVSGSAGAFGGQKETYPHDAMVYSNNSIGGAVILEVKGNRLDLKWLSSDGKISDQFTMMKDVSKADEKLLKQDKSLK</sequence>
<protein>
    <submittedName>
        <fullName evidence="5">Metallophosphoesterase family protein</fullName>
    </submittedName>
</protein>
<proteinExistence type="predicted"/>
<dbReference type="OrthoDB" id="596345at2"/>